<dbReference type="GO" id="GO:0005737">
    <property type="term" value="C:cytoplasm"/>
    <property type="evidence" value="ECO:0007669"/>
    <property type="project" value="TreeGrafter"/>
</dbReference>
<dbReference type="GO" id="GO:0008541">
    <property type="term" value="C:proteasome regulatory particle, lid subcomplex"/>
    <property type="evidence" value="ECO:0007669"/>
    <property type="project" value="TreeGrafter"/>
</dbReference>
<dbReference type="OrthoDB" id="268763at2759"/>
<evidence type="ECO:0000313" key="3">
    <source>
        <dbReference type="Proteomes" id="UP000311919"/>
    </source>
</evidence>
<organism evidence="2 3">
    <name type="scientific">Schistosoma japonicum</name>
    <name type="common">Blood fluke</name>
    <dbReference type="NCBI Taxonomy" id="6182"/>
    <lineage>
        <taxon>Eukaryota</taxon>
        <taxon>Metazoa</taxon>
        <taxon>Spiralia</taxon>
        <taxon>Lophotrochozoa</taxon>
        <taxon>Platyhelminthes</taxon>
        <taxon>Trematoda</taxon>
        <taxon>Digenea</taxon>
        <taxon>Strigeidida</taxon>
        <taxon>Schistosomatoidea</taxon>
        <taxon>Schistosomatidae</taxon>
        <taxon>Schistosoma</taxon>
    </lineage>
</organism>
<comment type="caution">
    <text evidence="2">The sequence shown here is derived from an EMBL/GenBank/DDBJ whole genome shotgun (WGS) entry which is preliminary data.</text>
</comment>
<keyword evidence="3" id="KW-1185">Reference proteome</keyword>
<dbReference type="STRING" id="6182.A0A4Z2DHU9"/>
<protein>
    <submittedName>
        <fullName evidence="2">26S proteasome non-ATPase regulatory subunit 12</fullName>
    </submittedName>
</protein>
<evidence type="ECO:0000259" key="1">
    <source>
        <dbReference type="Pfam" id="PF22241"/>
    </source>
</evidence>
<name>A0A4Z2DHU9_SCHJA</name>
<evidence type="ECO:0000313" key="2">
    <source>
        <dbReference type="EMBL" id="TNN16063.1"/>
    </source>
</evidence>
<accession>A0A4Z2DHU9</accession>
<dbReference type="PANTHER" id="PTHR10855:SF1">
    <property type="entry name" value="26S PROTEASOME NON-ATPASE REGULATORY SUBUNIT 12"/>
    <property type="match status" value="1"/>
</dbReference>
<feature type="non-terminal residue" evidence="2">
    <location>
        <position position="1"/>
    </location>
</feature>
<dbReference type="PANTHER" id="PTHR10855">
    <property type="entry name" value="26S PROTEASOME NON-ATPASE REGULATORY SUBUNIT 12/COP9 SIGNALOSOME COMPLEX SUBUNIT 4"/>
    <property type="match status" value="1"/>
</dbReference>
<proteinExistence type="predicted"/>
<keyword evidence="2" id="KW-0647">Proteasome</keyword>
<feature type="domain" description="PSMD12/CSN4-like N-terminal" evidence="1">
    <location>
        <begin position="103"/>
        <end position="225"/>
    </location>
</feature>
<dbReference type="EMBL" id="SKCS01000133">
    <property type="protein sequence ID" value="TNN16063.1"/>
    <property type="molecule type" value="Genomic_DNA"/>
</dbReference>
<dbReference type="InterPro" id="IPR040134">
    <property type="entry name" value="PSMD12/CSN4"/>
</dbReference>
<dbReference type="AlphaFoldDB" id="A0A4Z2DHU9"/>
<sequence>IYVCEFAPSYGHFCSGNVITNINNIVFLPPPFCYYLVTLVSPPDTPGGGAMCVIYSKVFHGRHRLLEAIVEILAENSQWARLNEHLILVIKKQGEMKRAVSELELIVALRNVTEGKIYVEIERARLTKEKARIKESHGDIEGVTAVLQGLQVETFDFMEKKEKVEFMLEQMRLCLAKKDFIRTQIISNKISKIRFYNQMIDLNAHDSLYLNISKNYWKICNFREYKKMKKCDCSDMLKAFTTQELLRWDEFYKQYESALHAETDVFFKKGDESESGTRWYDLHLRVIEHNICVISGYYTKI</sequence>
<dbReference type="Proteomes" id="UP000311919">
    <property type="component" value="Unassembled WGS sequence"/>
</dbReference>
<reference evidence="2 3" key="1">
    <citation type="submission" date="2019-03" db="EMBL/GenBank/DDBJ databases">
        <title>An improved genome assembly of the fluke Schistosoma japonicum.</title>
        <authorList>
            <person name="Hu W."/>
            <person name="Luo F."/>
            <person name="Yin M."/>
            <person name="Mo X."/>
            <person name="Sun C."/>
            <person name="Wu Q."/>
            <person name="Zhu B."/>
            <person name="Xiang M."/>
            <person name="Wang J."/>
            <person name="Wang Y."/>
            <person name="Zhang T."/>
            <person name="Xu B."/>
            <person name="Zheng H."/>
            <person name="Feng Z."/>
        </authorList>
    </citation>
    <scope>NUCLEOTIDE SEQUENCE [LARGE SCALE GENOMIC DNA]</scope>
    <source>
        <strain evidence="2">HuSjv2</strain>
        <tissue evidence="2">Worms</tissue>
    </source>
</reference>
<dbReference type="InterPro" id="IPR054559">
    <property type="entry name" value="PSMD12-CSN4-like_N"/>
</dbReference>
<dbReference type="Pfam" id="PF22241">
    <property type="entry name" value="PSMD12-CSN4_N"/>
    <property type="match status" value="1"/>
</dbReference>
<gene>
    <name evidence="2" type="ORF">EWB00_000813</name>
</gene>